<name>A0A4S4K5H5_9APHY</name>
<evidence type="ECO:0000256" key="1">
    <source>
        <dbReference type="SAM" id="MobiDB-lite"/>
    </source>
</evidence>
<feature type="region of interest" description="Disordered" evidence="1">
    <location>
        <begin position="104"/>
        <end position="246"/>
    </location>
</feature>
<dbReference type="Proteomes" id="UP000309038">
    <property type="component" value="Unassembled WGS sequence"/>
</dbReference>
<sequence length="435" mass="49188">MAKGKQVPSKLRSSESNIQPENRAEVKPVKFRLPAWARNGSISTGDHINHIFGLIREALKMNLEHGWYAVYDWALNFNALRRGKAMYRLSVYPQAKLVFDSSKKAVTGHGNKEFKDTYQSDDEDQGVEEAMRRASITASKNVESEDEEEEGGDREDGADESGGNEDGDGEGENEDGNNEDGDVEDEDNSEDSENGEEEYEDNSEDSEDGEEEHENILPRKNTRKKNTTVRPPDSNASSAASEKEKDTIRYPDFSISVTLPEMQAVGIHSLWELKNFPELRFIPLSERERYEWLKNRFVMMRPQILQQGVCAFSQFPLQNTLHVFCVVGYYILLQRLHRSNMPEVDFNYKGAPIRHIEAFMGPSGGSSMFHLFNDDKTDYSREFKRAWTRALSTAMTEISSASGGSANTGGTHDPTTQANPEFYGVPLPPNKKKFR</sequence>
<proteinExistence type="predicted"/>
<evidence type="ECO:0000313" key="2">
    <source>
        <dbReference type="EMBL" id="THG93006.1"/>
    </source>
</evidence>
<feature type="region of interest" description="Disordered" evidence="1">
    <location>
        <begin position="399"/>
        <end position="435"/>
    </location>
</feature>
<protein>
    <submittedName>
        <fullName evidence="2">Uncharacterized protein</fullName>
    </submittedName>
</protein>
<dbReference type="AlphaFoldDB" id="A0A4S4K5H5"/>
<reference evidence="2 3" key="1">
    <citation type="submission" date="2019-02" db="EMBL/GenBank/DDBJ databases">
        <title>Genome sequencing of the rare red list fungi Phlebia centrifuga.</title>
        <authorList>
            <person name="Buettner E."/>
            <person name="Kellner H."/>
        </authorList>
    </citation>
    <scope>NUCLEOTIDE SEQUENCE [LARGE SCALE GENOMIC DNA]</scope>
    <source>
        <strain evidence="2 3">DSM 108282</strain>
    </source>
</reference>
<organism evidence="2 3">
    <name type="scientific">Hermanssonia centrifuga</name>
    <dbReference type="NCBI Taxonomy" id="98765"/>
    <lineage>
        <taxon>Eukaryota</taxon>
        <taxon>Fungi</taxon>
        <taxon>Dikarya</taxon>
        <taxon>Basidiomycota</taxon>
        <taxon>Agaricomycotina</taxon>
        <taxon>Agaricomycetes</taxon>
        <taxon>Polyporales</taxon>
        <taxon>Meruliaceae</taxon>
        <taxon>Hermanssonia</taxon>
    </lineage>
</organism>
<dbReference type="EMBL" id="SGPJ01000817">
    <property type="protein sequence ID" value="THG93006.1"/>
    <property type="molecule type" value="Genomic_DNA"/>
</dbReference>
<evidence type="ECO:0000313" key="3">
    <source>
        <dbReference type="Proteomes" id="UP000309038"/>
    </source>
</evidence>
<feature type="compositionally biased region" description="Acidic residues" evidence="1">
    <location>
        <begin position="144"/>
        <end position="213"/>
    </location>
</feature>
<feature type="region of interest" description="Disordered" evidence="1">
    <location>
        <begin position="1"/>
        <end position="23"/>
    </location>
</feature>
<gene>
    <name evidence="2" type="ORF">EW026_g8101</name>
</gene>
<keyword evidence="3" id="KW-1185">Reference proteome</keyword>
<accession>A0A4S4K5H5</accession>
<feature type="compositionally biased region" description="Low complexity" evidence="1">
    <location>
        <begin position="399"/>
        <end position="411"/>
    </location>
</feature>
<comment type="caution">
    <text evidence="2">The sequence shown here is derived from an EMBL/GenBank/DDBJ whole genome shotgun (WGS) entry which is preliminary data.</text>
</comment>